<keyword evidence="3" id="KW-1185">Reference proteome</keyword>
<evidence type="ECO:0000256" key="1">
    <source>
        <dbReference type="ARBA" id="ARBA00015681"/>
    </source>
</evidence>
<reference evidence="2 3" key="1">
    <citation type="submission" date="2019-01" db="EMBL/GenBank/DDBJ databases">
        <authorList>
            <person name="Chen W.-M."/>
        </authorList>
    </citation>
    <scope>NUCLEOTIDE SEQUENCE [LARGE SCALE GENOMIC DNA]</scope>
    <source>
        <strain evidence="2 3">FSY-9</strain>
    </source>
</reference>
<dbReference type="PANTHER" id="PTHR30115">
    <property type="entry name" value="NITROGEN REGULATORY PROTEIN P-II"/>
    <property type="match status" value="1"/>
</dbReference>
<name>A0A437N3K4_9SPHN</name>
<proteinExistence type="predicted"/>
<dbReference type="SUPFAM" id="SSF54913">
    <property type="entry name" value="GlnB-like"/>
    <property type="match status" value="1"/>
</dbReference>
<dbReference type="AlphaFoldDB" id="A0A437N3K4"/>
<evidence type="ECO:0000313" key="2">
    <source>
        <dbReference type="EMBL" id="RVU04487.1"/>
    </source>
</evidence>
<dbReference type="PROSITE" id="PS51343">
    <property type="entry name" value="PII_GLNB_DOM"/>
    <property type="match status" value="1"/>
</dbReference>
<protein>
    <recommendedName>
        <fullName evidence="1">Nitrogen regulatory protein P-II</fullName>
    </recommendedName>
</protein>
<comment type="caution">
    <text evidence="2">The sequence shown here is derived from an EMBL/GenBank/DDBJ whole genome shotgun (WGS) entry which is preliminary data.</text>
</comment>
<dbReference type="PANTHER" id="PTHR30115:SF11">
    <property type="entry name" value="NITROGEN REGULATORY PROTEIN P-II HOMOLOG"/>
    <property type="match status" value="1"/>
</dbReference>
<dbReference type="OrthoDB" id="6386089at2"/>
<dbReference type="PRINTS" id="PR00340">
    <property type="entry name" value="PIIGLNB"/>
</dbReference>
<dbReference type="Proteomes" id="UP000282837">
    <property type="component" value="Unassembled WGS sequence"/>
</dbReference>
<dbReference type="SMART" id="SM00938">
    <property type="entry name" value="P-II"/>
    <property type="match status" value="1"/>
</dbReference>
<dbReference type="GO" id="GO:0005829">
    <property type="term" value="C:cytosol"/>
    <property type="evidence" value="ECO:0007669"/>
    <property type="project" value="TreeGrafter"/>
</dbReference>
<dbReference type="GO" id="GO:0030234">
    <property type="term" value="F:enzyme regulator activity"/>
    <property type="evidence" value="ECO:0007669"/>
    <property type="project" value="InterPro"/>
</dbReference>
<dbReference type="RefSeq" id="WP_127709757.1">
    <property type="nucleotide sequence ID" value="NZ_SACO01000008.1"/>
</dbReference>
<dbReference type="InterPro" id="IPR015867">
    <property type="entry name" value="N-reg_PII/ATP_PRibTrfase_C"/>
</dbReference>
<evidence type="ECO:0000313" key="3">
    <source>
        <dbReference type="Proteomes" id="UP000282837"/>
    </source>
</evidence>
<dbReference type="Pfam" id="PF00543">
    <property type="entry name" value="P-II"/>
    <property type="match status" value="1"/>
</dbReference>
<dbReference type="GO" id="GO:0006808">
    <property type="term" value="P:regulation of nitrogen utilization"/>
    <property type="evidence" value="ECO:0007669"/>
    <property type="project" value="InterPro"/>
</dbReference>
<dbReference type="GO" id="GO:0005524">
    <property type="term" value="F:ATP binding"/>
    <property type="evidence" value="ECO:0007669"/>
    <property type="project" value="TreeGrafter"/>
</dbReference>
<dbReference type="InterPro" id="IPR002187">
    <property type="entry name" value="N-reg_PII"/>
</dbReference>
<accession>A0A437N3K4</accession>
<gene>
    <name evidence="2" type="ORF">EOE18_11890</name>
</gene>
<dbReference type="EMBL" id="SACO01000008">
    <property type="protein sequence ID" value="RVU04487.1"/>
    <property type="molecule type" value="Genomic_DNA"/>
</dbReference>
<dbReference type="Gene3D" id="3.30.70.120">
    <property type="match status" value="1"/>
</dbReference>
<organism evidence="2 3">
    <name type="scientific">Novosphingobium umbonatum</name>
    <dbReference type="NCBI Taxonomy" id="1908524"/>
    <lineage>
        <taxon>Bacteria</taxon>
        <taxon>Pseudomonadati</taxon>
        <taxon>Pseudomonadota</taxon>
        <taxon>Alphaproteobacteria</taxon>
        <taxon>Sphingomonadales</taxon>
        <taxon>Sphingomonadaceae</taxon>
        <taxon>Novosphingobium</taxon>
    </lineage>
</organism>
<dbReference type="InterPro" id="IPR011322">
    <property type="entry name" value="N-reg_PII-like_a/b"/>
</dbReference>
<sequence>MIEIKAVIRPARLEPLRVALRQLPEFPGMSVVRVDGCSATWVERSEPYTIKRDLLDYTPKVMVMIVAPEEAVEKICTTIHAQAHTGRTGDGLLWTTRIDSFVRLTSGAEAAE</sequence>